<evidence type="ECO:0000256" key="10">
    <source>
        <dbReference type="SAM" id="Phobius"/>
    </source>
</evidence>
<comment type="similarity">
    <text evidence="2">Belongs to the complex I subunit 4L family.</text>
</comment>
<protein>
    <recommendedName>
        <fullName evidence="3">NADH-ubiquinone oxidoreductase chain 4L</fullName>
    </recommendedName>
    <alternativeName>
        <fullName evidence="9">NADH dehydrogenase subunit 4L</fullName>
    </alternativeName>
</protein>
<evidence type="ECO:0000256" key="5">
    <source>
        <dbReference type="ARBA" id="ARBA00022967"/>
    </source>
</evidence>
<keyword evidence="11" id="KW-0496">Mitochondrion</keyword>
<keyword evidence="6 10" id="KW-1133">Transmembrane helix</keyword>
<proteinExistence type="inferred from homology"/>
<feature type="transmembrane region" description="Helical" evidence="10">
    <location>
        <begin position="38"/>
        <end position="58"/>
    </location>
</feature>
<evidence type="ECO:0000256" key="3">
    <source>
        <dbReference type="ARBA" id="ARBA00016612"/>
    </source>
</evidence>
<keyword evidence="7" id="KW-0520">NAD</keyword>
<dbReference type="GO" id="GO:0016020">
    <property type="term" value="C:membrane"/>
    <property type="evidence" value="ECO:0007669"/>
    <property type="project" value="UniProtKB-SubCell"/>
</dbReference>
<geneLocation type="mitochondrion" evidence="11"/>
<evidence type="ECO:0000256" key="9">
    <source>
        <dbReference type="ARBA" id="ARBA00031586"/>
    </source>
</evidence>
<organism evidence="11">
    <name type="scientific">Conchocele cf. bisecta HPD1644</name>
    <dbReference type="NCBI Taxonomy" id="1872713"/>
    <lineage>
        <taxon>Eukaryota</taxon>
        <taxon>Metazoa</taxon>
        <taxon>Spiralia</taxon>
        <taxon>Lophotrochozoa</taxon>
        <taxon>Mollusca</taxon>
        <taxon>Bivalvia</taxon>
        <taxon>Autobranchia</taxon>
        <taxon>Heteroconchia</taxon>
        <taxon>Euheterodonta</taxon>
        <taxon>Imparidentia</taxon>
        <taxon>Lucinida</taxon>
        <taxon>Thyasiroidea</taxon>
        <taxon>Thyasiridae</taxon>
        <taxon>Conchocele</taxon>
    </lineage>
</organism>
<dbReference type="Pfam" id="PF00420">
    <property type="entry name" value="Oxidored_q2"/>
    <property type="match status" value="1"/>
</dbReference>
<comment type="subcellular location">
    <subcellularLocation>
        <location evidence="1">Membrane</location>
        <topology evidence="1">Multi-pass membrane protein</topology>
    </subcellularLocation>
</comment>
<evidence type="ECO:0000256" key="1">
    <source>
        <dbReference type="ARBA" id="ARBA00004141"/>
    </source>
</evidence>
<dbReference type="Gene3D" id="1.10.287.3510">
    <property type="match status" value="1"/>
</dbReference>
<reference evidence="11" key="1">
    <citation type="journal article" date="2017" name="Mar. Genomics">
        <title>Updated mitochondrial phylogeny of Pteriomorph and Heterodont Bivalvia, including deep-sea chemosymbiotic Bathymodiolus mussels, vesicomyid clams and the thyasirid clam Conchocele cf. bisecta.</title>
        <authorList>
            <person name="Ozawa G."/>
            <person name="Shimamura S."/>
            <person name="Takaki Y."/>
            <person name="Yokobori S."/>
            <person name="Ohara Y."/>
            <person name="Takishita K."/>
            <person name="Maruyama T."/>
            <person name="Fujikura K."/>
            <person name="Yoshida T."/>
        </authorList>
    </citation>
    <scope>NUCLEOTIDE SEQUENCE</scope>
</reference>
<keyword evidence="5" id="KW-1278">Translocase</keyword>
<evidence type="ECO:0000256" key="6">
    <source>
        <dbReference type="ARBA" id="ARBA00022989"/>
    </source>
</evidence>
<dbReference type="InterPro" id="IPR039428">
    <property type="entry name" value="NUOK/Mnh_C1-like"/>
</dbReference>
<evidence type="ECO:0000256" key="4">
    <source>
        <dbReference type="ARBA" id="ARBA00022692"/>
    </source>
</evidence>
<evidence type="ECO:0000256" key="2">
    <source>
        <dbReference type="ARBA" id="ARBA00010519"/>
    </source>
</evidence>
<evidence type="ECO:0000256" key="8">
    <source>
        <dbReference type="ARBA" id="ARBA00023136"/>
    </source>
</evidence>
<dbReference type="EMBL" id="LC126312">
    <property type="protein sequence ID" value="BAV25164.1"/>
    <property type="molecule type" value="Genomic_DNA"/>
</dbReference>
<feature type="transmembrane region" description="Helical" evidence="10">
    <location>
        <begin position="7"/>
        <end position="26"/>
    </location>
</feature>
<gene>
    <name evidence="11" type="primary">ND4L</name>
</gene>
<evidence type="ECO:0000256" key="7">
    <source>
        <dbReference type="ARBA" id="ARBA00023027"/>
    </source>
</evidence>
<dbReference type="AlphaFoldDB" id="A0A1B4WRI8"/>
<evidence type="ECO:0000313" key="11">
    <source>
        <dbReference type="EMBL" id="BAV25164.1"/>
    </source>
</evidence>
<name>A0A1B4WRI8_9BIVA</name>
<keyword evidence="8 10" id="KW-0472">Membrane</keyword>
<sequence length="76" mass="8164">MLIQKKSVLMILLCFELLFLMIFFSMVWSGGVVGNPHAVMLVVVFAVAEAALGLSLLVELVHVSGSEGASVILQVF</sequence>
<keyword evidence="4 10" id="KW-0812">Transmembrane</keyword>
<accession>A0A1B4WRI8</accession>